<gene>
    <name evidence="2" type="ORF">POL58_12985</name>
</gene>
<evidence type="ECO:0000313" key="3">
    <source>
        <dbReference type="Proteomes" id="UP001217838"/>
    </source>
</evidence>
<name>A0ABT5B4S3_9BACT</name>
<reference evidence="2 3" key="1">
    <citation type="submission" date="2022-11" db="EMBL/GenBank/DDBJ databases">
        <title>Minimal conservation of predation-associated metabolite biosynthetic gene clusters underscores biosynthetic potential of Myxococcota including descriptions for ten novel species: Archangium lansinium sp. nov., Myxococcus landrumus sp. nov., Nannocystis bai.</title>
        <authorList>
            <person name="Ahearne A."/>
            <person name="Stevens C."/>
            <person name="Dowd S."/>
        </authorList>
    </citation>
    <scope>NUCLEOTIDE SEQUENCE [LARGE SCALE GENOMIC DNA]</scope>
    <source>
        <strain evidence="2 3">NCELM</strain>
    </source>
</reference>
<dbReference type="RefSeq" id="WP_271998030.1">
    <property type="nucleotide sequence ID" value="NZ_JAQNDN010000004.1"/>
</dbReference>
<evidence type="ECO:0000256" key="1">
    <source>
        <dbReference type="SAM" id="MobiDB-lite"/>
    </source>
</evidence>
<organism evidence="2 3">
    <name type="scientific">Nannocystis radixulma</name>
    <dbReference type="NCBI Taxonomy" id="2995305"/>
    <lineage>
        <taxon>Bacteria</taxon>
        <taxon>Pseudomonadati</taxon>
        <taxon>Myxococcota</taxon>
        <taxon>Polyangia</taxon>
        <taxon>Nannocystales</taxon>
        <taxon>Nannocystaceae</taxon>
        <taxon>Nannocystis</taxon>
    </lineage>
</organism>
<evidence type="ECO:0000313" key="2">
    <source>
        <dbReference type="EMBL" id="MDC0668665.1"/>
    </source>
</evidence>
<dbReference type="EMBL" id="JAQNDN010000004">
    <property type="protein sequence ID" value="MDC0668665.1"/>
    <property type="molecule type" value="Genomic_DNA"/>
</dbReference>
<sequence>MTDWTELADFPRTFASQCAPWGSMVRLVKGVRDVKGGKPVLLSGAKAFLQRLETDLIGGRGSAPDVASLVSRVLEANARHIDIVEWCRVKDDELDLSLRVYGTRGSQRLHLSLLGPIGRYADEPLPEHAKPKKPRAAAKKPAPAPAPAPVPAAAPAAPPSAALVLRPLVADARPSYGDPLARDLDGRMHVVVRLPDRDAWACVDPSGAVTLTPMTTREVLRETDVGARTGTMNASLYTTAAGLVRIDHYENASGEQERVGHRGVWHAARRGLWNYDWTLGVCNGWFLRCIVHDGKATLIGVELTTGKKTRLRLPEDLDLRGAAIDRSGDGDLLRLLDGTSAERHMHLRTDKTLELKPVTTIAHGLEGAVQPVANSGWVVASDRSLRLVRPDRSTVELFTLPASFTAADYHAGGRPTVTQVGFDAPAWLVELYFVCEHGPSCRGALVFTADGTVRNLAFTDATGTLQLGATSLPLGENEHACGYAAGPAGDLAVALALRDGLSLIWSPPLTT</sequence>
<dbReference type="Proteomes" id="UP001217838">
    <property type="component" value="Unassembled WGS sequence"/>
</dbReference>
<feature type="region of interest" description="Disordered" evidence="1">
    <location>
        <begin position="122"/>
        <end position="156"/>
    </location>
</feature>
<proteinExistence type="predicted"/>
<keyword evidence="3" id="KW-1185">Reference proteome</keyword>
<feature type="compositionally biased region" description="Pro residues" evidence="1">
    <location>
        <begin position="142"/>
        <end position="156"/>
    </location>
</feature>
<comment type="caution">
    <text evidence="2">The sequence shown here is derived from an EMBL/GenBank/DDBJ whole genome shotgun (WGS) entry which is preliminary data.</text>
</comment>
<accession>A0ABT5B4S3</accession>
<protein>
    <submittedName>
        <fullName evidence="2">Uncharacterized protein</fullName>
    </submittedName>
</protein>